<dbReference type="PIRSF" id="PIRSF006806">
    <property type="entry name" value="FTHF_cligase"/>
    <property type="match status" value="1"/>
</dbReference>
<name>A0ABT9W3E2_9BACI</name>
<keyword evidence="4" id="KW-0479">Metal-binding</keyword>
<comment type="cofactor">
    <cofactor evidence="4">
        <name>Mg(2+)</name>
        <dbReference type="ChEBI" id="CHEBI:18420"/>
    </cofactor>
</comment>
<dbReference type="NCBIfam" id="TIGR02727">
    <property type="entry name" value="MTHFS_bact"/>
    <property type="match status" value="1"/>
</dbReference>
<comment type="similarity">
    <text evidence="1 4">Belongs to the 5-formyltetrahydrofolate cyclo-ligase family.</text>
</comment>
<dbReference type="GO" id="GO:0030272">
    <property type="term" value="F:5-formyltetrahydrofolate cyclo-ligase activity"/>
    <property type="evidence" value="ECO:0007669"/>
    <property type="project" value="UniProtKB-EC"/>
</dbReference>
<organism evidence="5 6">
    <name type="scientific">Caldalkalibacillus horti</name>
    <dbReference type="NCBI Taxonomy" id="77523"/>
    <lineage>
        <taxon>Bacteria</taxon>
        <taxon>Bacillati</taxon>
        <taxon>Bacillota</taxon>
        <taxon>Bacilli</taxon>
        <taxon>Bacillales</taxon>
        <taxon>Bacillaceae</taxon>
        <taxon>Caldalkalibacillus</taxon>
    </lineage>
</organism>
<dbReference type="Gene3D" id="3.40.50.10420">
    <property type="entry name" value="NagB/RpiA/CoA transferase-like"/>
    <property type="match status" value="1"/>
</dbReference>
<dbReference type="PANTHER" id="PTHR23407:SF1">
    <property type="entry name" value="5-FORMYLTETRAHYDROFOLATE CYCLO-LIGASE"/>
    <property type="match status" value="1"/>
</dbReference>
<accession>A0ABT9W3E2</accession>
<keyword evidence="3 4" id="KW-0067">ATP-binding</keyword>
<gene>
    <name evidence="5" type="ORF">J2S11_003699</name>
</gene>
<dbReference type="InterPro" id="IPR037171">
    <property type="entry name" value="NagB/RpiA_transferase-like"/>
</dbReference>
<keyword evidence="5" id="KW-0436">Ligase</keyword>
<dbReference type="EC" id="6.3.3.2" evidence="4"/>
<keyword evidence="2 4" id="KW-0547">Nucleotide-binding</keyword>
<reference evidence="5 6" key="1">
    <citation type="submission" date="2023-07" db="EMBL/GenBank/DDBJ databases">
        <title>Genomic Encyclopedia of Type Strains, Phase IV (KMG-IV): sequencing the most valuable type-strain genomes for metagenomic binning, comparative biology and taxonomic classification.</title>
        <authorList>
            <person name="Goeker M."/>
        </authorList>
    </citation>
    <scope>NUCLEOTIDE SEQUENCE [LARGE SCALE GENOMIC DNA]</scope>
    <source>
        <strain evidence="5 6">DSM 12751</strain>
    </source>
</reference>
<dbReference type="Pfam" id="PF01812">
    <property type="entry name" value="5-FTHF_cyc-lig"/>
    <property type="match status" value="1"/>
</dbReference>
<evidence type="ECO:0000256" key="4">
    <source>
        <dbReference type="RuleBase" id="RU361279"/>
    </source>
</evidence>
<protein>
    <recommendedName>
        <fullName evidence="4">5-formyltetrahydrofolate cyclo-ligase</fullName>
        <ecNumber evidence="4">6.3.3.2</ecNumber>
    </recommendedName>
</protein>
<dbReference type="Proteomes" id="UP001235840">
    <property type="component" value="Unassembled WGS sequence"/>
</dbReference>
<evidence type="ECO:0000256" key="2">
    <source>
        <dbReference type="ARBA" id="ARBA00022741"/>
    </source>
</evidence>
<dbReference type="SUPFAM" id="SSF100950">
    <property type="entry name" value="NagB/RpiA/CoA transferase-like"/>
    <property type="match status" value="1"/>
</dbReference>
<dbReference type="RefSeq" id="WP_307396954.1">
    <property type="nucleotide sequence ID" value="NZ_BAAADK010000049.1"/>
</dbReference>
<dbReference type="InterPro" id="IPR024185">
    <property type="entry name" value="FTHF_cligase-like_sf"/>
</dbReference>
<keyword evidence="4" id="KW-0460">Magnesium</keyword>
<sequence length="202" mass="23639">MSKPMSIVQLKQQIRLEMIQKKKQLPNSIFEQYNSLLHEWLYMSEAWKKAPHVALYYSVEKEVDTLKIIKQAWLENKPVYLPKCNREDKTLTFYRVDSFEQLETVFYGIPEPIPEQCESISVEELRFIIVPGLAFDHAGFRIGYGAGYYDRTLEQTDPAACLVGLVFPFQLYLNRLPIDQHDRSVQLIYTIDGVIQCDHKES</sequence>
<evidence type="ECO:0000313" key="6">
    <source>
        <dbReference type="Proteomes" id="UP001235840"/>
    </source>
</evidence>
<dbReference type="EMBL" id="JAUSTY010000020">
    <property type="protein sequence ID" value="MDQ0167770.1"/>
    <property type="molecule type" value="Genomic_DNA"/>
</dbReference>
<evidence type="ECO:0000256" key="1">
    <source>
        <dbReference type="ARBA" id="ARBA00010638"/>
    </source>
</evidence>
<comment type="catalytic activity">
    <reaction evidence="4">
        <text>(6S)-5-formyl-5,6,7,8-tetrahydrofolate + ATP = (6R)-5,10-methenyltetrahydrofolate + ADP + phosphate</text>
        <dbReference type="Rhea" id="RHEA:10488"/>
        <dbReference type="ChEBI" id="CHEBI:30616"/>
        <dbReference type="ChEBI" id="CHEBI:43474"/>
        <dbReference type="ChEBI" id="CHEBI:57455"/>
        <dbReference type="ChEBI" id="CHEBI:57457"/>
        <dbReference type="ChEBI" id="CHEBI:456216"/>
        <dbReference type="EC" id="6.3.3.2"/>
    </reaction>
</comment>
<evidence type="ECO:0000313" key="5">
    <source>
        <dbReference type="EMBL" id="MDQ0167770.1"/>
    </source>
</evidence>
<comment type="caution">
    <text evidence="5">The sequence shown here is derived from an EMBL/GenBank/DDBJ whole genome shotgun (WGS) entry which is preliminary data.</text>
</comment>
<dbReference type="PANTHER" id="PTHR23407">
    <property type="entry name" value="ATPASE INHIBITOR/5-FORMYLTETRAHYDROFOLATE CYCLO-LIGASE"/>
    <property type="match status" value="1"/>
</dbReference>
<dbReference type="InterPro" id="IPR002698">
    <property type="entry name" value="FTHF_cligase"/>
</dbReference>
<proteinExistence type="inferred from homology"/>
<keyword evidence="6" id="KW-1185">Reference proteome</keyword>
<evidence type="ECO:0000256" key="3">
    <source>
        <dbReference type="ARBA" id="ARBA00022840"/>
    </source>
</evidence>